<gene>
    <name evidence="1" type="ORF">FCULG_00003659</name>
</gene>
<comment type="caution">
    <text evidence="1">The sequence shown here is derived from an EMBL/GenBank/DDBJ whole genome shotgun (WGS) entry which is preliminary data.</text>
</comment>
<dbReference type="EMBL" id="PVEM01000001">
    <property type="protein sequence ID" value="PTD12832.1"/>
    <property type="molecule type" value="Genomic_DNA"/>
</dbReference>
<dbReference type="Proteomes" id="UP000241587">
    <property type="component" value="Unassembled WGS sequence"/>
</dbReference>
<proteinExistence type="predicted"/>
<accession>A0A2T4HAL2</accession>
<sequence>MLKSRDPVTITAWARAEQLSDGIFSMFVFQLKHTRGFQYLLINDPTEHNRSMPHIGKACKVSFSNAVFSTERILSSSLLGVGRNWGKPVKVLVACYYMAQVKQLERQFVGLLQREGITQAQQSRLDIRAIDSA</sequence>
<protein>
    <submittedName>
        <fullName evidence="1">Uncharacterized protein</fullName>
    </submittedName>
</protein>
<keyword evidence="2" id="KW-1185">Reference proteome</keyword>
<dbReference type="OrthoDB" id="10607222at2759"/>
<organism evidence="1 2">
    <name type="scientific">Fusarium culmorum</name>
    <dbReference type="NCBI Taxonomy" id="5516"/>
    <lineage>
        <taxon>Eukaryota</taxon>
        <taxon>Fungi</taxon>
        <taxon>Dikarya</taxon>
        <taxon>Ascomycota</taxon>
        <taxon>Pezizomycotina</taxon>
        <taxon>Sordariomycetes</taxon>
        <taxon>Hypocreomycetidae</taxon>
        <taxon>Hypocreales</taxon>
        <taxon>Nectriaceae</taxon>
        <taxon>Fusarium</taxon>
    </lineage>
</organism>
<evidence type="ECO:0000313" key="1">
    <source>
        <dbReference type="EMBL" id="PTD12832.1"/>
    </source>
</evidence>
<reference evidence="1 2" key="1">
    <citation type="submission" date="2018-02" db="EMBL/GenBank/DDBJ databases">
        <title>Fusarium culmorum secondary metabolites in fungal-bacterial-plant interactions.</title>
        <authorList>
            <person name="Schmidt R."/>
        </authorList>
    </citation>
    <scope>NUCLEOTIDE SEQUENCE [LARGE SCALE GENOMIC DNA]</scope>
    <source>
        <strain evidence="1 2">PV</strain>
    </source>
</reference>
<name>A0A2T4HAL2_FUSCU</name>
<dbReference type="AlphaFoldDB" id="A0A2T4HAL2"/>
<evidence type="ECO:0000313" key="2">
    <source>
        <dbReference type="Proteomes" id="UP000241587"/>
    </source>
</evidence>